<protein>
    <submittedName>
        <fullName evidence="1">Uncharacterized protein</fullName>
    </submittedName>
</protein>
<organism evidence="1">
    <name type="scientific">marine sediment metagenome</name>
    <dbReference type="NCBI Taxonomy" id="412755"/>
    <lineage>
        <taxon>unclassified sequences</taxon>
        <taxon>metagenomes</taxon>
        <taxon>ecological metagenomes</taxon>
    </lineage>
</organism>
<dbReference type="EMBL" id="LAZR01002584">
    <property type="protein sequence ID" value="KKN28156.1"/>
    <property type="molecule type" value="Genomic_DNA"/>
</dbReference>
<evidence type="ECO:0000313" key="1">
    <source>
        <dbReference type="EMBL" id="KKN28156.1"/>
    </source>
</evidence>
<comment type="caution">
    <text evidence="1">The sequence shown here is derived from an EMBL/GenBank/DDBJ whole genome shotgun (WGS) entry which is preliminary data.</text>
</comment>
<sequence>MQSTLERVLAGSDESQRDVVAALINYVEEEIGKVVRRVHTTEIRLKVTSPAAATLLIKLADSQDETEWNGLQAEAGRLIYG</sequence>
<accession>A0A0F9RT35</accession>
<gene>
    <name evidence="1" type="ORF">LCGC14_0857220</name>
</gene>
<name>A0A0F9RT35_9ZZZZ</name>
<reference evidence="1" key="1">
    <citation type="journal article" date="2015" name="Nature">
        <title>Complex archaea that bridge the gap between prokaryotes and eukaryotes.</title>
        <authorList>
            <person name="Spang A."/>
            <person name="Saw J.H."/>
            <person name="Jorgensen S.L."/>
            <person name="Zaremba-Niedzwiedzka K."/>
            <person name="Martijn J."/>
            <person name="Lind A.E."/>
            <person name="van Eijk R."/>
            <person name="Schleper C."/>
            <person name="Guy L."/>
            <person name="Ettema T.J."/>
        </authorList>
    </citation>
    <scope>NUCLEOTIDE SEQUENCE</scope>
</reference>
<dbReference type="AlphaFoldDB" id="A0A0F9RT35"/>
<proteinExistence type="predicted"/>